<evidence type="ECO:0000313" key="2">
    <source>
        <dbReference type="EMBL" id="ASN69900.1"/>
    </source>
</evidence>
<dbReference type="EMBL" id="MF417910">
    <property type="protein sequence ID" value="ASN70671.1"/>
    <property type="molecule type" value="Genomic_DNA"/>
</dbReference>
<name>A0A2H4JFF1_9CAUD</name>
<proteinExistence type="predicted"/>
<evidence type="ECO:0000313" key="7">
    <source>
        <dbReference type="EMBL" id="ASN70838.1"/>
    </source>
</evidence>
<dbReference type="EMBL" id="MF417911">
    <property type="protein sequence ID" value="ASN70697.1"/>
    <property type="molecule type" value="Genomic_DNA"/>
</dbReference>
<dbReference type="EMBL" id="MF417968">
    <property type="protein sequence ID" value="ASN72700.1"/>
    <property type="molecule type" value="Genomic_DNA"/>
</dbReference>
<dbReference type="EMBL" id="MF417898">
    <property type="protein sequence ID" value="ASN69900.1"/>
    <property type="molecule type" value="Genomic_DNA"/>
</dbReference>
<dbReference type="EMBL" id="MF417918">
    <property type="protein sequence ID" value="ASN71079.1"/>
    <property type="molecule type" value="Genomic_DNA"/>
</dbReference>
<evidence type="ECO:0000313" key="3">
    <source>
        <dbReference type="EMBL" id="ASN70671.1"/>
    </source>
</evidence>
<dbReference type="EMBL" id="MF417896">
    <property type="protein sequence ID" value="ASN69808.1"/>
    <property type="molecule type" value="Genomic_DNA"/>
</dbReference>
<sequence>MDINLAFRPEGATHAGKEDDHGSWYKKNDAGDWMFIDMAEDGLTDRQWECLDAGVDPGYKLIELPVEQLTEKQAPTLVRDHGGPAFPSSENGTAHTIAMAAMLQLPENASTDEKDKIYIQTKAQAMQGMSLRDYFAAKAMQGMLAVPDDQRYGDRADKSLTVAQWQRWCVTGVVEHAYRVADAMLAARG</sequence>
<evidence type="ECO:0000313" key="4">
    <source>
        <dbReference type="EMBL" id="ASN70697.1"/>
    </source>
</evidence>
<dbReference type="EMBL" id="MF417913">
    <property type="protein sequence ID" value="ASN70832.1"/>
    <property type="molecule type" value="Genomic_DNA"/>
</dbReference>
<dbReference type="EMBL" id="MF417920">
    <property type="protein sequence ID" value="ASN71161.1"/>
    <property type="molecule type" value="Genomic_DNA"/>
</dbReference>
<dbReference type="EMBL" id="MF417915">
    <property type="protein sequence ID" value="ASN70898.1"/>
    <property type="molecule type" value="Genomic_DNA"/>
</dbReference>
<organism evidence="10">
    <name type="scientific">uncultured Caudovirales phage</name>
    <dbReference type="NCBI Taxonomy" id="2100421"/>
    <lineage>
        <taxon>Viruses</taxon>
        <taxon>Duplodnaviria</taxon>
        <taxon>Heunggongvirae</taxon>
        <taxon>Uroviricota</taxon>
        <taxon>Caudoviricetes</taxon>
        <taxon>Peduoviridae</taxon>
        <taxon>Maltschvirus</taxon>
        <taxon>Maltschvirus maltsch</taxon>
    </lineage>
</organism>
<dbReference type="EMBL" id="MF417914">
    <property type="protein sequence ID" value="ASN70838.1"/>
    <property type="molecule type" value="Genomic_DNA"/>
</dbReference>
<evidence type="ECO:0000313" key="5">
    <source>
        <dbReference type="EMBL" id="ASN70743.1"/>
    </source>
</evidence>
<protein>
    <submittedName>
        <fullName evidence="10">Uncharacterized protein</fullName>
    </submittedName>
</protein>
<evidence type="ECO:0000313" key="8">
    <source>
        <dbReference type="EMBL" id="ASN70898.1"/>
    </source>
</evidence>
<dbReference type="EMBL" id="MF417912">
    <property type="protein sequence ID" value="ASN70743.1"/>
    <property type="molecule type" value="Genomic_DNA"/>
</dbReference>
<evidence type="ECO:0000313" key="9">
    <source>
        <dbReference type="EMBL" id="ASN71079.1"/>
    </source>
</evidence>
<gene>
    <name evidence="5" type="ORF">10AX4_7</name>
    <name evidence="10" type="ORF">10F8_17</name>
    <name evidence="3" type="ORF">2AX5_41</name>
    <name evidence="1" type="ORF">3S18_39</name>
    <name evidence="2" type="ORF">7AX6_3</name>
    <name evidence="9" type="ORF">7F17_37</name>
    <name evidence="8" type="ORF">8AX8_10</name>
    <name evidence="11" type="ORF">8F9_14</name>
    <name evidence="7" type="ORF">8S2_2</name>
    <name evidence="4" type="ORF">9AX3_14</name>
    <name evidence="6" type="ORF">9S2_46</name>
</gene>
<evidence type="ECO:0000313" key="10">
    <source>
        <dbReference type="EMBL" id="ASN71161.1"/>
    </source>
</evidence>
<evidence type="ECO:0000313" key="11">
    <source>
        <dbReference type="EMBL" id="ASN72700.1"/>
    </source>
</evidence>
<reference evidence="10" key="1">
    <citation type="submission" date="2017-06" db="EMBL/GenBank/DDBJ databases">
        <title>Novel phages from South African skin metaviromes.</title>
        <authorList>
            <person name="van Zyl L.J."/>
            <person name="Abrahams Y."/>
            <person name="Stander E.A."/>
            <person name="Kirby B.M."/>
            <person name="Clavaud C."/>
            <person name="Farcet C."/>
            <person name="Breton L."/>
            <person name="Trindade M.I."/>
        </authorList>
    </citation>
    <scope>NUCLEOTIDE SEQUENCE</scope>
</reference>
<accession>A0A2H4JFF1</accession>
<evidence type="ECO:0000313" key="6">
    <source>
        <dbReference type="EMBL" id="ASN70832.1"/>
    </source>
</evidence>
<evidence type="ECO:0000313" key="1">
    <source>
        <dbReference type="EMBL" id="ASN69808.1"/>
    </source>
</evidence>